<feature type="domain" description="Phosphoribosyltransferase" evidence="3">
    <location>
        <begin position="21"/>
        <end position="139"/>
    </location>
</feature>
<dbReference type="GO" id="GO:0006178">
    <property type="term" value="P:guanine salvage"/>
    <property type="evidence" value="ECO:0007669"/>
    <property type="project" value="TreeGrafter"/>
</dbReference>
<dbReference type="AlphaFoldDB" id="A0A2K8U6G5"/>
<dbReference type="Pfam" id="PF00156">
    <property type="entry name" value="Pribosyltran"/>
    <property type="match status" value="1"/>
</dbReference>
<dbReference type="GO" id="GO:0032263">
    <property type="term" value="P:GMP salvage"/>
    <property type="evidence" value="ECO:0007669"/>
    <property type="project" value="TreeGrafter"/>
</dbReference>
<dbReference type="CDD" id="cd06223">
    <property type="entry name" value="PRTases_typeI"/>
    <property type="match status" value="1"/>
</dbReference>
<dbReference type="PANTHER" id="PTHR43340">
    <property type="entry name" value="HYPOXANTHINE-GUANINE PHOSPHORIBOSYLTRANSFERASE"/>
    <property type="match status" value="1"/>
</dbReference>
<dbReference type="PANTHER" id="PTHR43340:SF1">
    <property type="entry name" value="HYPOXANTHINE PHOSPHORIBOSYLTRANSFERASE"/>
    <property type="match status" value="1"/>
</dbReference>
<organism evidence="4 5">
    <name type="scientific">Candidatus Thiodictyon syntrophicum</name>
    <dbReference type="NCBI Taxonomy" id="1166950"/>
    <lineage>
        <taxon>Bacteria</taxon>
        <taxon>Pseudomonadati</taxon>
        <taxon>Pseudomonadota</taxon>
        <taxon>Gammaproteobacteria</taxon>
        <taxon>Chromatiales</taxon>
        <taxon>Chromatiaceae</taxon>
        <taxon>Thiodictyon</taxon>
    </lineage>
</organism>
<dbReference type="InterPro" id="IPR029057">
    <property type="entry name" value="PRTase-like"/>
</dbReference>
<sequence>MKLSPETYAAVADRADCLVTEEAMEEALDRLALAITERLAGTDPVVLCVMTGGVIAAGLLLPRLNFQLRLSYVHVNRYHGTTRGGDLDWQYRPAEAVRGEQVLILDDVLDEGLTLEAIARACREDGAAAVHAAVLIEKERPHAYAAEFVGIRVPDRYLFGYGLDYKGYFRNVPGIFAVAEQDR</sequence>
<dbReference type="GO" id="GO:0004422">
    <property type="term" value="F:hypoxanthine phosphoribosyltransferase activity"/>
    <property type="evidence" value="ECO:0007669"/>
    <property type="project" value="TreeGrafter"/>
</dbReference>
<evidence type="ECO:0000256" key="2">
    <source>
        <dbReference type="ARBA" id="ARBA00049402"/>
    </source>
</evidence>
<dbReference type="NCBIfam" id="NF006605">
    <property type="entry name" value="PRK09162.1"/>
    <property type="match status" value="1"/>
</dbReference>
<evidence type="ECO:0000256" key="1">
    <source>
        <dbReference type="ARBA" id="ARBA00048811"/>
    </source>
</evidence>
<comment type="catalytic activity">
    <reaction evidence="1">
        <text>GMP + diphosphate = guanine + 5-phospho-alpha-D-ribose 1-diphosphate</text>
        <dbReference type="Rhea" id="RHEA:25424"/>
        <dbReference type="ChEBI" id="CHEBI:16235"/>
        <dbReference type="ChEBI" id="CHEBI:33019"/>
        <dbReference type="ChEBI" id="CHEBI:58017"/>
        <dbReference type="ChEBI" id="CHEBI:58115"/>
        <dbReference type="EC" id="2.4.2.8"/>
    </reaction>
    <physiologicalReaction direction="right-to-left" evidence="1">
        <dbReference type="Rhea" id="RHEA:25426"/>
    </physiologicalReaction>
</comment>
<evidence type="ECO:0000313" key="4">
    <source>
        <dbReference type="EMBL" id="AUB81145.1"/>
    </source>
</evidence>
<dbReference type="InterPro" id="IPR000836">
    <property type="entry name" value="PRTase_dom"/>
</dbReference>
<keyword evidence="5" id="KW-1185">Reference proteome</keyword>
<dbReference type="InterPro" id="IPR050408">
    <property type="entry name" value="HGPRT"/>
</dbReference>
<dbReference type="Gene3D" id="3.40.50.2020">
    <property type="match status" value="1"/>
</dbReference>
<name>A0A2K8U6G5_9GAMM</name>
<dbReference type="GO" id="GO:0032264">
    <property type="term" value="P:IMP salvage"/>
    <property type="evidence" value="ECO:0007669"/>
    <property type="project" value="TreeGrafter"/>
</dbReference>
<proteinExistence type="predicted"/>
<comment type="catalytic activity">
    <reaction evidence="2">
        <text>IMP + diphosphate = hypoxanthine + 5-phospho-alpha-D-ribose 1-diphosphate</text>
        <dbReference type="Rhea" id="RHEA:17973"/>
        <dbReference type="ChEBI" id="CHEBI:17368"/>
        <dbReference type="ChEBI" id="CHEBI:33019"/>
        <dbReference type="ChEBI" id="CHEBI:58017"/>
        <dbReference type="ChEBI" id="CHEBI:58053"/>
        <dbReference type="EC" id="2.4.2.8"/>
    </reaction>
    <physiologicalReaction direction="right-to-left" evidence="2">
        <dbReference type="Rhea" id="RHEA:17975"/>
    </physiologicalReaction>
</comment>
<evidence type="ECO:0000259" key="3">
    <source>
        <dbReference type="Pfam" id="PF00156"/>
    </source>
</evidence>
<protein>
    <submittedName>
        <fullName evidence="4">Hypoxanthine-guanine phosphoribosyltransferase</fullName>
    </submittedName>
</protein>
<dbReference type="RefSeq" id="WP_100918922.1">
    <property type="nucleotide sequence ID" value="NZ_CP020370.1"/>
</dbReference>
<dbReference type="KEGG" id="tsy:THSYN_09390"/>
<dbReference type="GO" id="GO:0000287">
    <property type="term" value="F:magnesium ion binding"/>
    <property type="evidence" value="ECO:0007669"/>
    <property type="project" value="TreeGrafter"/>
</dbReference>
<dbReference type="OrthoDB" id="9802824at2"/>
<accession>A0A2K8U6G5</accession>
<gene>
    <name evidence="4" type="ORF">THSYN_09390</name>
</gene>
<evidence type="ECO:0000313" key="5">
    <source>
        <dbReference type="Proteomes" id="UP000232638"/>
    </source>
</evidence>
<keyword evidence="4" id="KW-0328">Glycosyltransferase</keyword>
<reference evidence="4 5" key="1">
    <citation type="submission" date="2017-03" db="EMBL/GenBank/DDBJ databases">
        <title>Complete genome sequence of Candidatus 'Thiodictyon syntrophicum' sp. nov. strain Cad16T, a photolithoautotroph purple sulfur bacterium isolated from an alpine meromictic lake.</title>
        <authorList>
            <person name="Luedin S.M."/>
            <person name="Pothier J.F."/>
            <person name="Danza F."/>
            <person name="Storelli N."/>
            <person name="Wittwer M."/>
            <person name="Tonolla M."/>
        </authorList>
    </citation>
    <scope>NUCLEOTIDE SEQUENCE [LARGE SCALE GENOMIC DNA]</scope>
    <source>
        <strain evidence="4 5">Cad16T</strain>
    </source>
</reference>
<dbReference type="GO" id="GO:0046100">
    <property type="term" value="P:hypoxanthine metabolic process"/>
    <property type="evidence" value="ECO:0007669"/>
    <property type="project" value="TreeGrafter"/>
</dbReference>
<dbReference type="GO" id="GO:0005829">
    <property type="term" value="C:cytosol"/>
    <property type="evidence" value="ECO:0007669"/>
    <property type="project" value="TreeGrafter"/>
</dbReference>
<dbReference type="EMBL" id="CP020370">
    <property type="protein sequence ID" value="AUB81145.1"/>
    <property type="molecule type" value="Genomic_DNA"/>
</dbReference>
<keyword evidence="4" id="KW-0808">Transferase</keyword>
<dbReference type="Proteomes" id="UP000232638">
    <property type="component" value="Chromosome"/>
</dbReference>
<dbReference type="SUPFAM" id="SSF53271">
    <property type="entry name" value="PRTase-like"/>
    <property type="match status" value="1"/>
</dbReference>